<keyword evidence="3" id="KW-1185">Reference proteome</keyword>
<evidence type="ECO:0000256" key="1">
    <source>
        <dbReference type="SAM" id="MobiDB-lite"/>
    </source>
</evidence>
<comment type="caution">
    <text evidence="2">The sequence shown here is derived from an EMBL/GenBank/DDBJ whole genome shotgun (WGS) entry which is preliminary data.</text>
</comment>
<evidence type="ECO:0000313" key="3">
    <source>
        <dbReference type="Proteomes" id="UP000266258"/>
    </source>
</evidence>
<gene>
    <name evidence="2" type="ORF">CJP74_00360</name>
</gene>
<protein>
    <submittedName>
        <fullName evidence="2">Uncharacterized protein</fullName>
    </submittedName>
</protein>
<evidence type="ECO:0000313" key="2">
    <source>
        <dbReference type="EMBL" id="RIY34067.1"/>
    </source>
</evidence>
<feature type="compositionally biased region" description="Polar residues" evidence="1">
    <location>
        <begin position="319"/>
        <end position="344"/>
    </location>
</feature>
<sequence length="395" mass="45241">MAKYKFAELFTINIKYYNYNSQAEYLERVTDIFTPHFNLADPFYYQVGKELISHPLHAGQKICLQEVQAQDIVLNYEQKAPLAFAEGIIPKDCLLKYNNTSDFVLVHINDLSLLSPEFAVIVLNNFAPLYSYEAKYAVKGSLDPATENLSVEIPGPQQQAQAVALYKEYYPFFAQILQKLKNFAFAYTQEFFATLDTDLTEQKQEKFIQKALQGHEFSWGSFERIKGELSSHVYKISLKFKKPSPEQREIFYEEFARFNRFFLKTYPLIVQEVLQTFLEFNQQLYLFANGYPQGKDLPQRLAALLPELEANWAEARAETSQVTAEGSQVTRENSQVRAETSHVTSVPRGTESQSQSKAHSHTPTGASQAHSEISYTNPELDKIIADFIKLGHTQN</sequence>
<name>A0A3A1YD51_9GAMM</name>
<organism evidence="2 3">
    <name type="scientific">Psittacicella melopsittaci</name>
    <dbReference type="NCBI Taxonomy" id="2028576"/>
    <lineage>
        <taxon>Bacteria</taxon>
        <taxon>Pseudomonadati</taxon>
        <taxon>Pseudomonadota</taxon>
        <taxon>Gammaproteobacteria</taxon>
        <taxon>Pasteurellales</taxon>
        <taxon>Psittacicellaceae</taxon>
        <taxon>Psittacicella</taxon>
    </lineage>
</organism>
<feature type="compositionally biased region" description="Polar residues" evidence="1">
    <location>
        <begin position="350"/>
        <end position="372"/>
    </location>
</feature>
<proteinExistence type="predicted"/>
<feature type="region of interest" description="Disordered" evidence="1">
    <location>
        <begin position="319"/>
        <end position="372"/>
    </location>
</feature>
<accession>A0A3A1YD51</accession>
<dbReference type="EMBL" id="NRJH01000003">
    <property type="protein sequence ID" value="RIY34067.1"/>
    <property type="molecule type" value="Genomic_DNA"/>
</dbReference>
<dbReference type="AlphaFoldDB" id="A0A3A1YD51"/>
<dbReference type="Proteomes" id="UP000266258">
    <property type="component" value="Unassembled WGS sequence"/>
</dbReference>
<reference evidence="2 3" key="1">
    <citation type="submission" date="2017-08" db="EMBL/GenBank/DDBJ databases">
        <title>Reclassification of Bisgaard taxon 37 and 44.</title>
        <authorList>
            <person name="Christensen H."/>
        </authorList>
    </citation>
    <scope>NUCLEOTIDE SEQUENCE [LARGE SCALE GENOMIC DNA]</scope>
    <source>
        <strain evidence="2 3">B96_4</strain>
    </source>
</reference>
<dbReference type="RefSeq" id="WP_119496291.1">
    <property type="nucleotide sequence ID" value="NZ_NRJH01000003.1"/>
</dbReference>